<keyword evidence="3" id="KW-1185">Reference proteome</keyword>
<dbReference type="EMBL" id="MSFL01000006">
    <property type="protein sequence ID" value="PWY87704.1"/>
    <property type="molecule type" value="Genomic_DNA"/>
</dbReference>
<proteinExistence type="predicted"/>
<dbReference type="RefSeq" id="XP_025401587.1">
    <property type="nucleotide sequence ID" value="XM_025538584.1"/>
</dbReference>
<dbReference type="VEuPathDB" id="FungiDB:BO70DRAFT_200596"/>
<feature type="compositionally biased region" description="Basic residues" evidence="1">
    <location>
        <begin position="52"/>
        <end position="68"/>
    </location>
</feature>
<dbReference type="GeneID" id="37060821"/>
<dbReference type="Proteomes" id="UP000247233">
    <property type="component" value="Unassembled WGS sequence"/>
</dbReference>
<reference evidence="2 3" key="1">
    <citation type="submission" date="2016-12" db="EMBL/GenBank/DDBJ databases">
        <title>The genomes of Aspergillus section Nigri reveals drivers in fungal speciation.</title>
        <authorList>
            <consortium name="DOE Joint Genome Institute"/>
            <person name="Vesth T.C."/>
            <person name="Nybo J."/>
            <person name="Theobald S."/>
            <person name="Brandl J."/>
            <person name="Frisvad J.C."/>
            <person name="Nielsen K.F."/>
            <person name="Lyhne E.K."/>
            <person name="Kogle M.E."/>
            <person name="Kuo A."/>
            <person name="Riley R."/>
            <person name="Clum A."/>
            <person name="Nolan M."/>
            <person name="Lipzen A."/>
            <person name="Salamov A."/>
            <person name="Henrissat B."/>
            <person name="Wiebenga A."/>
            <person name="De Vries R.P."/>
            <person name="Grigoriev I.V."/>
            <person name="Mortensen U.H."/>
            <person name="Andersen M.R."/>
            <person name="Baker S.E."/>
        </authorList>
    </citation>
    <scope>NUCLEOTIDE SEQUENCE [LARGE SCALE GENOMIC DNA]</scope>
    <source>
        <strain evidence="2 3">CBS 117.55</strain>
    </source>
</reference>
<evidence type="ECO:0000313" key="3">
    <source>
        <dbReference type="Proteomes" id="UP000247233"/>
    </source>
</evidence>
<accession>A0A317WML9</accession>
<gene>
    <name evidence="2" type="ORF">BO70DRAFT_200596</name>
</gene>
<dbReference type="AlphaFoldDB" id="A0A317WML9"/>
<feature type="region of interest" description="Disordered" evidence="1">
    <location>
        <begin position="1"/>
        <end position="97"/>
    </location>
</feature>
<evidence type="ECO:0000313" key="2">
    <source>
        <dbReference type="EMBL" id="PWY87704.1"/>
    </source>
</evidence>
<protein>
    <submittedName>
        <fullName evidence="2">Uncharacterized protein</fullName>
    </submittedName>
</protein>
<sequence length="166" mass="18850">MLRCGLAGSLQHPRMHDDQPSHCHPTLTSTDIIARPMSPSRREEEGRQTYTMHRHKMLLQPVRQKRGGNGRQSKSNSPRGKGAERPLRRKRALNKERIGSSVSRWHGICQLITACPSGCQLDQSEPGPQAYLSAFRTRQQQQQQAEAASPSRPAWVGFRLQFQFRS</sequence>
<evidence type="ECO:0000256" key="1">
    <source>
        <dbReference type="SAM" id="MobiDB-lite"/>
    </source>
</evidence>
<organism evidence="2 3">
    <name type="scientific">Aspergillus heteromorphus CBS 117.55</name>
    <dbReference type="NCBI Taxonomy" id="1448321"/>
    <lineage>
        <taxon>Eukaryota</taxon>
        <taxon>Fungi</taxon>
        <taxon>Dikarya</taxon>
        <taxon>Ascomycota</taxon>
        <taxon>Pezizomycotina</taxon>
        <taxon>Eurotiomycetes</taxon>
        <taxon>Eurotiomycetidae</taxon>
        <taxon>Eurotiales</taxon>
        <taxon>Aspergillaceae</taxon>
        <taxon>Aspergillus</taxon>
        <taxon>Aspergillus subgen. Circumdati</taxon>
    </lineage>
</organism>
<comment type="caution">
    <text evidence="2">The sequence shown here is derived from an EMBL/GenBank/DDBJ whole genome shotgun (WGS) entry which is preliminary data.</text>
</comment>
<name>A0A317WML9_9EURO</name>